<name>A0A0X3TS19_9RHOB</name>
<proteinExistence type="predicted"/>
<evidence type="ECO:0000313" key="1">
    <source>
        <dbReference type="EMBL" id="KUJ78507.1"/>
    </source>
</evidence>
<evidence type="ECO:0008006" key="3">
    <source>
        <dbReference type="Google" id="ProtNLM"/>
    </source>
</evidence>
<evidence type="ECO:0000313" key="2">
    <source>
        <dbReference type="Proteomes" id="UP000053690"/>
    </source>
</evidence>
<gene>
    <name evidence="1" type="ORF">AVO44_12385</name>
</gene>
<dbReference type="AlphaFoldDB" id="A0A0X3TS19"/>
<organism evidence="1 2">
    <name type="scientific">Ruegeria profundi</name>
    <dbReference type="NCBI Taxonomy" id="1685378"/>
    <lineage>
        <taxon>Bacteria</taxon>
        <taxon>Pseudomonadati</taxon>
        <taxon>Pseudomonadota</taxon>
        <taxon>Alphaproteobacteria</taxon>
        <taxon>Rhodobacterales</taxon>
        <taxon>Roseobacteraceae</taxon>
        <taxon>Ruegeria</taxon>
    </lineage>
</organism>
<dbReference type="PROSITE" id="PS51257">
    <property type="entry name" value="PROKAR_LIPOPROTEIN"/>
    <property type="match status" value="1"/>
</dbReference>
<sequence>MSNYSKIGFAVFVATAVAGCVETTQPGSGDGEAVARANCVADVNSTVGVTGSSVNDVTRLEDGFSLLMNVPGAQNFWVCETTPSGAVTSVFFMGEG</sequence>
<accession>A0A0X3TS19</accession>
<dbReference type="RefSeq" id="WP_068337434.1">
    <property type="nucleotide sequence ID" value="NZ_LQBP01000006.1"/>
</dbReference>
<dbReference type="STRING" id="1685378.AVO44_12385"/>
<protein>
    <recommendedName>
        <fullName evidence="3">Lipoprotein</fullName>
    </recommendedName>
</protein>
<comment type="caution">
    <text evidence="1">The sequence shown here is derived from an EMBL/GenBank/DDBJ whole genome shotgun (WGS) entry which is preliminary data.</text>
</comment>
<dbReference type="Proteomes" id="UP000053690">
    <property type="component" value="Unassembled WGS sequence"/>
</dbReference>
<dbReference type="EMBL" id="LQBP01000006">
    <property type="protein sequence ID" value="KUJ78507.1"/>
    <property type="molecule type" value="Genomic_DNA"/>
</dbReference>
<reference evidence="2" key="1">
    <citation type="submission" date="2015-12" db="EMBL/GenBank/DDBJ databases">
        <authorList>
            <person name="Zhang G."/>
            <person name="Stingl U."/>
        </authorList>
    </citation>
    <scope>NUCLEOTIDE SEQUENCE [LARGE SCALE GENOMIC DNA]</scope>
    <source>
        <strain evidence="2">ZGT108</strain>
    </source>
</reference>
<dbReference type="OrthoDB" id="964913at2"/>
<keyword evidence="2" id="KW-1185">Reference proteome</keyword>